<keyword evidence="8 9" id="KW-0472">Membrane</keyword>
<dbReference type="SMART" id="SM00387">
    <property type="entry name" value="HATPase_c"/>
    <property type="match status" value="1"/>
</dbReference>
<evidence type="ECO:0000256" key="3">
    <source>
        <dbReference type="ARBA" id="ARBA00022679"/>
    </source>
</evidence>
<dbReference type="Pfam" id="PF02518">
    <property type="entry name" value="HATPase_c"/>
    <property type="match status" value="1"/>
</dbReference>
<dbReference type="EMBL" id="BJND01000098">
    <property type="protein sequence ID" value="GEC10219.1"/>
    <property type="molecule type" value="Genomic_DNA"/>
</dbReference>
<evidence type="ECO:0000313" key="11">
    <source>
        <dbReference type="EMBL" id="GEC10219.1"/>
    </source>
</evidence>
<dbReference type="GO" id="GO:0000160">
    <property type="term" value="P:phosphorelay signal transduction system"/>
    <property type="evidence" value="ECO:0007669"/>
    <property type="project" value="UniProtKB-KW"/>
</dbReference>
<keyword evidence="4 9" id="KW-0812">Transmembrane</keyword>
<keyword evidence="12" id="KW-1185">Reference proteome</keyword>
<reference evidence="11 12" key="1">
    <citation type="submission" date="2019-06" db="EMBL/GenBank/DDBJ databases">
        <title>Whole genome shotgun sequence of Streptomyces spinoverrucosus NBRC 14228.</title>
        <authorList>
            <person name="Hosoyama A."/>
            <person name="Uohara A."/>
            <person name="Ohji S."/>
            <person name="Ichikawa N."/>
        </authorList>
    </citation>
    <scope>NUCLEOTIDE SEQUENCE [LARGE SCALE GENOMIC DNA]</scope>
    <source>
        <strain evidence="11 12">NBRC 14228</strain>
    </source>
</reference>
<keyword evidence="6 9" id="KW-1133">Transmembrane helix</keyword>
<proteinExistence type="predicted"/>
<name>A0A4Y3VWY6_9ACTN</name>
<dbReference type="Proteomes" id="UP000317881">
    <property type="component" value="Unassembled WGS sequence"/>
</dbReference>
<protein>
    <recommendedName>
        <fullName evidence="10">Histidine kinase/HSP90-like ATPase domain-containing protein</fullName>
    </recommendedName>
</protein>
<comment type="caution">
    <text evidence="11">The sequence shown here is derived from an EMBL/GenBank/DDBJ whole genome shotgun (WGS) entry which is preliminary data.</text>
</comment>
<feature type="transmembrane region" description="Helical" evidence="9">
    <location>
        <begin position="135"/>
        <end position="155"/>
    </location>
</feature>
<dbReference type="OrthoDB" id="5243952at2"/>
<evidence type="ECO:0000256" key="1">
    <source>
        <dbReference type="ARBA" id="ARBA00004651"/>
    </source>
</evidence>
<gene>
    <name evidence="11" type="ORF">SSP24_78740</name>
</gene>
<sequence>MKHHYGRRTAVAAAVPAALGHPQGVARVQSVLRCALVVLLVVEASVFPDRHNVAAGNALIAAYGVWSVLRLRAVWREQTHPRLIWAVLIVDLAVLVGLVVLTRGFPVPETSLALIDDAFFVVAMMASFQLQPRTTIALMTLTASVYLAAATGAGAGPRSLLAALMHTLFLVTVGMACALTSWVHRARVQTINTLVKDRSQLLIEVLNVEERERSTLAEALHDNALQSVLAARQDIEDARAATSPAESLERAERTLTDAARQMRSVAAELHPAVLENLGLAGAVRAAAHAAAERGAFSVDVQCKEGLHHPQQQLVFTAARELLTNVVKHAAAQHVTVHLTGHAGSILLEITDDGRGITHSAVQAAPAAGHIGLASQRIRIENADGTLTLTPATPHGTRAVLELPPPAL</sequence>
<dbReference type="Gene3D" id="3.30.565.10">
    <property type="entry name" value="Histidine kinase-like ATPase, C-terminal domain"/>
    <property type="match status" value="1"/>
</dbReference>
<feature type="transmembrane region" description="Helical" evidence="9">
    <location>
        <begin position="161"/>
        <end position="183"/>
    </location>
</feature>
<feature type="transmembrane region" description="Helical" evidence="9">
    <location>
        <begin position="83"/>
        <end position="105"/>
    </location>
</feature>
<evidence type="ECO:0000256" key="5">
    <source>
        <dbReference type="ARBA" id="ARBA00022777"/>
    </source>
</evidence>
<evidence type="ECO:0000256" key="7">
    <source>
        <dbReference type="ARBA" id="ARBA00023012"/>
    </source>
</evidence>
<evidence type="ECO:0000256" key="2">
    <source>
        <dbReference type="ARBA" id="ARBA00022475"/>
    </source>
</evidence>
<dbReference type="GO" id="GO:0005886">
    <property type="term" value="C:plasma membrane"/>
    <property type="evidence" value="ECO:0007669"/>
    <property type="project" value="UniProtKB-SubCell"/>
</dbReference>
<dbReference type="InterPro" id="IPR003594">
    <property type="entry name" value="HATPase_dom"/>
</dbReference>
<dbReference type="CDD" id="cd16917">
    <property type="entry name" value="HATPase_UhpB-NarQ-NarX-like"/>
    <property type="match status" value="1"/>
</dbReference>
<keyword evidence="5" id="KW-0418">Kinase</keyword>
<evidence type="ECO:0000259" key="10">
    <source>
        <dbReference type="SMART" id="SM00387"/>
    </source>
</evidence>
<evidence type="ECO:0000256" key="9">
    <source>
        <dbReference type="SAM" id="Phobius"/>
    </source>
</evidence>
<dbReference type="PANTHER" id="PTHR24421">
    <property type="entry name" value="NITRATE/NITRITE SENSOR PROTEIN NARX-RELATED"/>
    <property type="match status" value="1"/>
</dbReference>
<dbReference type="PANTHER" id="PTHR24421:SF37">
    <property type="entry name" value="SENSOR HISTIDINE KINASE NARS"/>
    <property type="match status" value="1"/>
</dbReference>
<comment type="subcellular location">
    <subcellularLocation>
        <location evidence="1">Cell membrane</location>
        <topology evidence="1">Multi-pass membrane protein</topology>
    </subcellularLocation>
</comment>
<accession>A0A4Y3VWY6</accession>
<evidence type="ECO:0000313" key="12">
    <source>
        <dbReference type="Proteomes" id="UP000317881"/>
    </source>
</evidence>
<dbReference type="InterPro" id="IPR036890">
    <property type="entry name" value="HATPase_C_sf"/>
</dbReference>
<keyword evidence="7" id="KW-0902">Two-component regulatory system</keyword>
<dbReference type="AlphaFoldDB" id="A0A4Y3VWY6"/>
<dbReference type="InterPro" id="IPR050482">
    <property type="entry name" value="Sensor_HK_TwoCompSys"/>
</dbReference>
<evidence type="ECO:0000256" key="4">
    <source>
        <dbReference type="ARBA" id="ARBA00022692"/>
    </source>
</evidence>
<keyword evidence="3" id="KW-0808">Transferase</keyword>
<organism evidence="11 12">
    <name type="scientific">Streptomyces spinoverrucosus</name>
    <dbReference type="NCBI Taxonomy" id="284043"/>
    <lineage>
        <taxon>Bacteria</taxon>
        <taxon>Bacillati</taxon>
        <taxon>Actinomycetota</taxon>
        <taxon>Actinomycetes</taxon>
        <taxon>Kitasatosporales</taxon>
        <taxon>Streptomycetaceae</taxon>
        <taxon>Streptomyces</taxon>
    </lineage>
</organism>
<evidence type="ECO:0000256" key="8">
    <source>
        <dbReference type="ARBA" id="ARBA00023136"/>
    </source>
</evidence>
<dbReference type="GO" id="GO:0016301">
    <property type="term" value="F:kinase activity"/>
    <property type="evidence" value="ECO:0007669"/>
    <property type="project" value="UniProtKB-KW"/>
</dbReference>
<keyword evidence="2" id="KW-1003">Cell membrane</keyword>
<dbReference type="SUPFAM" id="SSF55874">
    <property type="entry name" value="ATPase domain of HSP90 chaperone/DNA topoisomerase II/histidine kinase"/>
    <property type="match status" value="1"/>
</dbReference>
<dbReference type="RefSeq" id="WP_141315590.1">
    <property type="nucleotide sequence ID" value="NZ_BJND01000098.1"/>
</dbReference>
<feature type="domain" description="Histidine kinase/HSP90-like ATPase" evidence="10">
    <location>
        <begin position="309"/>
        <end position="406"/>
    </location>
</feature>
<evidence type="ECO:0000256" key="6">
    <source>
        <dbReference type="ARBA" id="ARBA00022989"/>
    </source>
</evidence>